<gene>
    <name evidence="3" type="ORF">B0I08_105291</name>
</gene>
<organism evidence="3 4">
    <name type="scientific">Glaciihabitans tibetensis</name>
    <dbReference type="NCBI Taxonomy" id="1266600"/>
    <lineage>
        <taxon>Bacteria</taxon>
        <taxon>Bacillati</taxon>
        <taxon>Actinomycetota</taxon>
        <taxon>Actinomycetes</taxon>
        <taxon>Micrococcales</taxon>
        <taxon>Microbacteriaceae</taxon>
        <taxon>Glaciihabitans</taxon>
    </lineage>
</organism>
<keyword evidence="2" id="KW-0732">Signal</keyword>
<dbReference type="AlphaFoldDB" id="A0A2T0VD79"/>
<accession>A0A2T0VD79</accession>
<feature type="signal peptide" evidence="2">
    <location>
        <begin position="1"/>
        <end position="28"/>
    </location>
</feature>
<evidence type="ECO:0008006" key="5">
    <source>
        <dbReference type="Google" id="ProtNLM"/>
    </source>
</evidence>
<feature type="region of interest" description="Disordered" evidence="1">
    <location>
        <begin position="33"/>
        <end position="61"/>
    </location>
</feature>
<comment type="caution">
    <text evidence="3">The sequence shown here is derived from an EMBL/GenBank/DDBJ whole genome shotgun (WGS) entry which is preliminary data.</text>
</comment>
<reference evidence="3 4" key="1">
    <citation type="submission" date="2018-03" db="EMBL/GenBank/DDBJ databases">
        <title>Genomic Encyclopedia of Type Strains, Phase III (KMG-III): the genomes of soil and plant-associated and newly described type strains.</title>
        <authorList>
            <person name="Whitman W."/>
        </authorList>
    </citation>
    <scope>NUCLEOTIDE SEQUENCE [LARGE SCALE GENOMIC DNA]</scope>
    <source>
        <strain evidence="3 4">CGMCC 1.12484</strain>
    </source>
</reference>
<protein>
    <recommendedName>
        <fullName evidence="5">BMP family ABC transporter substrate-binding protein</fullName>
    </recommendedName>
</protein>
<evidence type="ECO:0000313" key="3">
    <source>
        <dbReference type="EMBL" id="PRY68126.1"/>
    </source>
</evidence>
<evidence type="ECO:0000313" key="4">
    <source>
        <dbReference type="Proteomes" id="UP000237983"/>
    </source>
</evidence>
<dbReference type="Proteomes" id="UP000237983">
    <property type="component" value="Unassembled WGS sequence"/>
</dbReference>
<dbReference type="PROSITE" id="PS51257">
    <property type="entry name" value="PROKAR_LIPOPROTEIN"/>
    <property type="match status" value="1"/>
</dbReference>
<feature type="chain" id="PRO_5038959829" description="BMP family ABC transporter substrate-binding protein" evidence="2">
    <location>
        <begin position="29"/>
        <end position="231"/>
    </location>
</feature>
<keyword evidence="4" id="KW-1185">Reference proteome</keyword>
<name>A0A2T0VD79_9MICO</name>
<dbReference type="EMBL" id="PVTL01000005">
    <property type="protein sequence ID" value="PRY68126.1"/>
    <property type="molecule type" value="Genomic_DNA"/>
</dbReference>
<proteinExistence type="predicted"/>
<evidence type="ECO:0000256" key="1">
    <source>
        <dbReference type="SAM" id="MobiDB-lite"/>
    </source>
</evidence>
<evidence type="ECO:0000256" key="2">
    <source>
        <dbReference type="SAM" id="SignalP"/>
    </source>
</evidence>
<dbReference type="RefSeq" id="WP_245884758.1">
    <property type="nucleotide sequence ID" value="NZ_PVTL01000005.1"/>
</dbReference>
<sequence>MNSLRARSRSSLLTAAAAVTIIAGCVTGCTGTAAPSPSEADATPTSIGPLGDGFLSGTTPTPEATVNPEAGSWEGVEPPTGYRVVLISAGEDSATNTLVSAVTEWAASRNVDLVKLTALDDDGVETQINAAVELAPDLVVGAGSGIVDVFALLTPQHLGQQFLAVGAELAEPTGNATAVVWEGATFRGSGLSSDDERDPAAVTPERASEAISAGVASVLHGLTGIVLHLEF</sequence>